<accession>A0A7R8UBM6</accession>
<organism evidence="2 3">
    <name type="scientific">Hermetia illucens</name>
    <name type="common">Black soldier fly</name>
    <dbReference type="NCBI Taxonomy" id="343691"/>
    <lineage>
        <taxon>Eukaryota</taxon>
        <taxon>Metazoa</taxon>
        <taxon>Ecdysozoa</taxon>
        <taxon>Arthropoda</taxon>
        <taxon>Hexapoda</taxon>
        <taxon>Insecta</taxon>
        <taxon>Pterygota</taxon>
        <taxon>Neoptera</taxon>
        <taxon>Endopterygota</taxon>
        <taxon>Diptera</taxon>
        <taxon>Brachycera</taxon>
        <taxon>Stratiomyomorpha</taxon>
        <taxon>Stratiomyidae</taxon>
        <taxon>Hermetiinae</taxon>
        <taxon>Hermetia</taxon>
    </lineage>
</organism>
<feature type="compositionally biased region" description="Low complexity" evidence="1">
    <location>
        <begin position="64"/>
        <end position="76"/>
    </location>
</feature>
<dbReference type="Proteomes" id="UP000594454">
    <property type="component" value="Chromosome 1"/>
</dbReference>
<feature type="compositionally biased region" description="Low complexity" evidence="1">
    <location>
        <begin position="8"/>
        <end position="52"/>
    </location>
</feature>
<dbReference type="OrthoDB" id="311506at2759"/>
<proteinExistence type="predicted"/>
<feature type="region of interest" description="Disordered" evidence="1">
    <location>
        <begin position="1"/>
        <end position="87"/>
    </location>
</feature>
<feature type="compositionally biased region" description="Low complexity" evidence="1">
    <location>
        <begin position="198"/>
        <end position="209"/>
    </location>
</feature>
<keyword evidence="3" id="KW-1185">Reference proteome</keyword>
<gene>
    <name evidence="2" type="ORF">HERILL_LOCUS1044</name>
</gene>
<dbReference type="AlphaFoldDB" id="A0A7R8UBM6"/>
<evidence type="ECO:0000256" key="1">
    <source>
        <dbReference type="SAM" id="MobiDB-lite"/>
    </source>
</evidence>
<name>A0A7R8UBM6_HERIL</name>
<feature type="region of interest" description="Disordered" evidence="1">
    <location>
        <begin position="191"/>
        <end position="211"/>
    </location>
</feature>
<feature type="region of interest" description="Disordered" evidence="1">
    <location>
        <begin position="157"/>
        <end position="176"/>
    </location>
</feature>
<dbReference type="EMBL" id="LR899009">
    <property type="protein sequence ID" value="CAD7077724.1"/>
    <property type="molecule type" value="Genomic_DNA"/>
</dbReference>
<feature type="region of interest" description="Disordered" evidence="1">
    <location>
        <begin position="370"/>
        <end position="391"/>
    </location>
</feature>
<reference evidence="2 3" key="1">
    <citation type="submission" date="2020-11" db="EMBL/GenBank/DDBJ databases">
        <authorList>
            <person name="Wallbank WR R."/>
            <person name="Pardo Diaz C."/>
            <person name="Kozak K."/>
            <person name="Martin S."/>
            <person name="Jiggins C."/>
            <person name="Moest M."/>
            <person name="Warren A I."/>
            <person name="Generalovic N T."/>
            <person name="Byers J.R.P. K."/>
            <person name="Montejo-Kovacevich G."/>
            <person name="Yen C E."/>
        </authorList>
    </citation>
    <scope>NUCLEOTIDE SEQUENCE [LARGE SCALE GENOMIC DNA]</scope>
</reference>
<protein>
    <submittedName>
        <fullName evidence="2">Uncharacterized protein</fullName>
    </submittedName>
</protein>
<feature type="compositionally biased region" description="Low complexity" evidence="1">
    <location>
        <begin position="379"/>
        <end position="391"/>
    </location>
</feature>
<sequence length="773" mass="84469">MVVKKAAKNTSSSTSTSATTSAKSSSMTKSSTTTTSTSKVSSTDAKESTSSSVQISDVTGLKKSSSGRSIQSIQSQPTEYIVTTPDVHSQQPGKVRYIFGGTQISEVDSVMHKDGHKRDTQSFIDQERSSSAISVDPNLIYTTEVVSTAPETVILSETSSSHHASSSSMQKGSSSSYTYEIVDGKERLVDSSNREWGSSQNQQSDQSFSAKFGTGVTPEVKYSENISDKAVAFDSGKPGESPMYEKKALASSRKLEQIGDSKPIEHSKDEFEHSKYDKTKKKILTDTAVFEDKRMLDTDSILESVPAGITREGLAIDSGLPRQIDRTTISRTDSGISDKNLKHHRNGDITTTTQIINDDRLDSLNSIANTSSRHETIQSSSSKKISENTSKSMASATTTTYTSKVWDDKTNTWKVVDETTVNEKDGRFKGPGKFDSPERLTSSTTTTEYITTMPGGGPGPRGSPMSTTTEYITSTPVGGPGPRGSPMSTTTEYITTIPGGGPGPRDSPMTTTTEYITTIPGKGPGPRGSPTDNLTTTIQRDITDISNIDQSTISLKNITDSTKFDETITKKTTKTGVVSSIDDTQKTTRRSSTTSTISNVDDTKDTVTRKSTKTLENISSDTTNVSKQMYDAKTKTWKEVDEKTIKSIRPSLVRYVSQESDGTFTTIYKRKVFDQKTGRWKVVDEKIIKNKNTPETIPEIIDDVTNITTTTYTTKIYDTKTGTWKIVDEKSFVDKETYVPTDIVHEIEKDHADVANITTTTEITKKLTKQQLN</sequence>
<evidence type="ECO:0000313" key="2">
    <source>
        <dbReference type="EMBL" id="CAD7077724.1"/>
    </source>
</evidence>
<evidence type="ECO:0000313" key="3">
    <source>
        <dbReference type="Proteomes" id="UP000594454"/>
    </source>
</evidence>